<evidence type="ECO:0000313" key="2">
    <source>
        <dbReference type="EMBL" id="PRQ60756.1"/>
    </source>
</evidence>
<comment type="caution">
    <text evidence="2">The sequence shown here is derived from an EMBL/GenBank/DDBJ whole genome shotgun (WGS) entry which is preliminary data.</text>
</comment>
<keyword evidence="1" id="KW-0812">Transmembrane</keyword>
<dbReference type="Gramene" id="PRQ60756">
    <property type="protein sequence ID" value="PRQ60756"/>
    <property type="gene ID" value="RchiOBHm_Chr0c45g0503801"/>
</dbReference>
<sequence length="64" mass="7285">MNANDECSLSLPPCLLVLLSYFFISIILESQQQQQGLILSILPHFNFEPSSSSFSQERESRHTL</sequence>
<evidence type="ECO:0000313" key="3">
    <source>
        <dbReference type="Proteomes" id="UP000238479"/>
    </source>
</evidence>
<keyword evidence="3" id="KW-1185">Reference proteome</keyword>
<evidence type="ECO:0000256" key="1">
    <source>
        <dbReference type="SAM" id="Phobius"/>
    </source>
</evidence>
<feature type="transmembrane region" description="Helical" evidence="1">
    <location>
        <begin position="7"/>
        <end position="28"/>
    </location>
</feature>
<accession>A0A2P6SQ28</accession>
<gene>
    <name evidence="2" type="ORF">RchiOBHm_Chr0c45g0503801</name>
</gene>
<organism evidence="2 3">
    <name type="scientific">Rosa chinensis</name>
    <name type="common">China rose</name>
    <dbReference type="NCBI Taxonomy" id="74649"/>
    <lineage>
        <taxon>Eukaryota</taxon>
        <taxon>Viridiplantae</taxon>
        <taxon>Streptophyta</taxon>
        <taxon>Embryophyta</taxon>
        <taxon>Tracheophyta</taxon>
        <taxon>Spermatophyta</taxon>
        <taxon>Magnoliopsida</taxon>
        <taxon>eudicotyledons</taxon>
        <taxon>Gunneridae</taxon>
        <taxon>Pentapetalae</taxon>
        <taxon>rosids</taxon>
        <taxon>fabids</taxon>
        <taxon>Rosales</taxon>
        <taxon>Rosaceae</taxon>
        <taxon>Rosoideae</taxon>
        <taxon>Rosoideae incertae sedis</taxon>
        <taxon>Rosa</taxon>
    </lineage>
</organism>
<dbReference type="Proteomes" id="UP000238479">
    <property type="component" value="Unassembled WGS sequence"/>
</dbReference>
<keyword evidence="1" id="KW-0472">Membrane</keyword>
<reference evidence="2 3" key="1">
    <citation type="journal article" date="2018" name="Nat. Genet.">
        <title>The Rosa genome provides new insights in the design of modern roses.</title>
        <authorList>
            <person name="Bendahmane M."/>
        </authorList>
    </citation>
    <scope>NUCLEOTIDE SEQUENCE [LARGE SCALE GENOMIC DNA]</scope>
    <source>
        <strain evidence="3">cv. Old Blush</strain>
    </source>
</reference>
<dbReference type="EMBL" id="PDCK01000038">
    <property type="protein sequence ID" value="PRQ60756.1"/>
    <property type="molecule type" value="Genomic_DNA"/>
</dbReference>
<protein>
    <submittedName>
        <fullName evidence="2">Uncharacterized protein</fullName>
    </submittedName>
</protein>
<name>A0A2P6SQ28_ROSCH</name>
<dbReference type="AlphaFoldDB" id="A0A2P6SQ28"/>
<proteinExistence type="predicted"/>
<keyword evidence="1" id="KW-1133">Transmembrane helix</keyword>